<dbReference type="InterPro" id="IPR045598">
    <property type="entry name" value="DUF6457"/>
</dbReference>
<dbReference type="Pfam" id="PF20058">
    <property type="entry name" value="DUF6457"/>
    <property type="match status" value="1"/>
</dbReference>
<protein>
    <recommendedName>
        <fullName evidence="1">DUF6457 domain-containing protein</fullName>
    </recommendedName>
</protein>
<evidence type="ECO:0000313" key="3">
    <source>
        <dbReference type="Proteomes" id="UP000642070"/>
    </source>
</evidence>
<comment type="caution">
    <text evidence="2">The sequence shown here is derived from an EMBL/GenBank/DDBJ whole genome shotgun (WGS) entry which is preliminary data.</text>
</comment>
<keyword evidence="3" id="KW-1185">Reference proteome</keyword>
<dbReference type="RefSeq" id="WP_190257299.1">
    <property type="nucleotide sequence ID" value="NZ_BMPI01000094.1"/>
</dbReference>
<organism evidence="2 3">
    <name type="scientific">Dactylosporangium sucinum</name>
    <dbReference type="NCBI Taxonomy" id="1424081"/>
    <lineage>
        <taxon>Bacteria</taxon>
        <taxon>Bacillati</taxon>
        <taxon>Actinomycetota</taxon>
        <taxon>Actinomycetes</taxon>
        <taxon>Micromonosporales</taxon>
        <taxon>Micromonosporaceae</taxon>
        <taxon>Dactylosporangium</taxon>
    </lineage>
</organism>
<feature type="domain" description="DUF6457" evidence="1">
    <location>
        <begin position="3"/>
        <end position="77"/>
    </location>
</feature>
<name>A0A917X728_9ACTN</name>
<sequence>MSENVLADWLRTAAEALGVDALTIEERDAILDLAKDVAHGVARPAAPLTAFLAGVAVGRGADLQRAREVLGRLATRAEGTIESG</sequence>
<evidence type="ECO:0000313" key="2">
    <source>
        <dbReference type="EMBL" id="GGM83862.1"/>
    </source>
</evidence>
<gene>
    <name evidence="2" type="ORF">GCM10007977_101590</name>
</gene>
<reference evidence="2" key="2">
    <citation type="submission" date="2020-09" db="EMBL/GenBank/DDBJ databases">
        <authorList>
            <person name="Sun Q."/>
            <person name="Ohkuma M."/>
        </authorList>
    </citation>
    <scope>NUCLEOTIDE SEQUENCE</scope>
    <source>
        <strain evidence="2">JCM 19831</strain>
    </source>
</reference>
<accession>A0A917X728</accession>
<reference evidence="2" key="1">
    <citation type="journal article" date="2014" name="Int. J. Syst. Evol. Microbiol.">
        <title>Complete genome sequence of Corynebacterium casei LMG S-19264T (=DSM 44701T), isolated from a smear-ripened cheese.</title>
        <authorList>
            <consortium name="US DOE Joint Genome Institute (JGI-PGF)"/>
            <person name="Walter F."/>
            <person name="Albersmeier A."/>
            <person name="Kalinowski J."/>
            <person name="Ruckert C."/>
        </authorList>
    </citation>
    <scope>NUCLEOTIDE SEQUENCE</scope>
    <source>
        <strain evidence="2">JCM 19831</strain>
    </source>
</reference>
<dbReference type="EMBL" id="BMPI01000094">
    <property type="protein sequence ID" value="GGM83862.1"/>
    <property type="molecule type" value="Genomic_DNA"/>
</dbReference>
<dbReference type="Proteomes" id="UP000642070">
    <property type="component" value="Unassembled WGS sequence"/>
</dbReference>
<proteinExistence type="predicted"/>
<evidence type="ECO:0000259" key="1">
    <source>
        <dbReference type="Pfam" id="PF20058"/>
    </source>
</evidence>
<dbReference type="AlphaFoldDB" id="A0A917X728"/>